<evidence type="ECO:0000313" key="1">
    <source>
        <dbReference type="EMBL" id="VFK26853.1"/>
    </source>
</evidence>
<dbReference type="EMBL" id="CAADFQ010000009">
    <property type="protein sequence ID" value="VFK29302.1"/>
    <property type="molecule type" value="Genomic_DNA"/>
</dbReference>
<organism evidence="1">
    <name type="scientific">Candidatus Kentrum sp. MB</name>
    <dbReference type="NCBI Taxonomy" id="2138164"/>
    <lineage>
        <taxon>Bacteria</taxon>
        <taxon>Pseudomonadati</taxon>
        <taxon>Pseudomonadota</taxon>
        <taxon>Gammaproteobacteria</taxon>
        <taxon>Candidatus Kentrum</taxon>
    </lineage>
</organism>
<reference evidence="1" key="1">
    <citation type="submission" date="2019-02" db="EMBL/GenBank/DDBJ databases">
        <authorList>
            <person name="Gruber-Vodicka R. H."/>
            <person name="Seah K. B. B."/>
        </authorList>
    </citation>
    <scope>NUCLEOTIDE SEQUENCE</scope>
    <source>
        <strain evidence="1">BECK_BZ197</strain>
        <strain evidence="3">BECK_BZ198</strain>
        <strain evidence="2">BECK_BZ199</strain>
    </source>
</reference>
<dbReference type="EMBL" id="CAADFO010000023">
    <property type="protein sequence ID" value="VFK26853.1"/>
    <property type="molecule type" value="Genomic_DNA"/>
</dbReference>
<dbReference type="AlphaFoldDB" id="A0A450XC35"/>
<accession>A0A450XC35</accession>
<protein>
    <submittedName>
        <fullName evidence="1">Uncharacterized protein</fullName>
    </submittedName>
</protein>
<dbReference type="EMBL" id="CAADGH010000009">
    <property type="protein sequence ID" value="VFK74734.1"/>
    <property type="molecule type" value="Genomic_DNA"/>
</dbReference>
<name>A0A450XC35_9GAMM</name>
<evidence type="ECO:0000313" key="2">
    <source>
        <dbReference type="EMBL" id="VFK29302.1"/>
    </source>
</evidence>
<evidence type="ECO:0000313" key="3">
    <source>
        <dbReference type="EMBL" id="VFK74734.1"/>
    </source>
</evidence>
<sequence length="59" mass="7000">MKFPYGIADFRKLITQGYFYADRNNNWPAYRAELEQVYDGKLRLYTHAIAALGLTRLVW</sequence>
<gene>
    <name evidence="1" type="ORF">BECKMB1821G_GA0114241_102331</name>
    <name evidence="3" type="ORF">BECKMB1821H_GA0114242_100919</name>
    <name evidence="2" type="ORF">BECKMB1821I_GA0114274_100919</name>
</gene>
<proteinExistence type="predicted"/>